<name>A0A5C6A522_9BACT</name>
<evidence type="ECO:0000256" key="6">
    <source>
        <dbReference type="SAM" id="Phobius"/>
    </source>
</evidence>
<keyword evidence="2" id="KW-1003">Cell membrane</keyword>
<feature type="transmembrane region" description="Helical" evidence="6">
    <location>
        <begin position="29"/>
        <end position="50"/>
    </location>
</feature>
<evidence type="ECO:0000256" key="1">
    <source>
        <dbReference type="ARBA" id="ARBA00004651"/>
    </source>
</evidence>
<dbReference type="GO" id="GO:0005886">
    <property type="term" value="C:plasma membrane"/>
    <property type="evidence" value="ECO:0007669"/>
    <property type="project" value="UniProtKB-SubCell"/>
</dbReference>
<proteinExistence type="predicted"/>
<dbReference type="OrthoDB" id="282123at2"/>
<evidence type="ECO:0000256" key="5">
    <source>
        <dbReference type="ARBA" id="ARBA00023136"/>
    </source>
</evidence>
<evidence type="ECO:0000256" key="2">
    <source>
        <dbReference type="ARBA" id="ARBA00022475"/>
    </source>
</evidence>
<gene>
    <name evidence="7" type="ORF">Pla100_36030</name>
</gene>
<protein>
    <recommendedName>
        <fullName evidence="9">Cytochrome oxidase subunit IV</fullName>
    </recommendedName>
</protein>
<dbReference type="NCBIfam" id="TIGR02229">
    <property type="entry name" value="caa3_sub_IV"/>
    <property type="match status" value="1"/>
</dbReference>
<feature type="transmembrane region" description="Helical" evidence="6">
    <location>
        <begin position="86"/>
        <end position="104"/>
    </location>
</feature>
<evidence type="ECO:0008006" key="9">
    <source>
        <dbReference type="Google" id="ProtNLM"/>
    </source>
</evidence>
<dbReference type="Proteomes" id="UP000316213">
    <property type="component" value="Unassembled WGS sequence"/>
</dbReference>
<dbReference type="InterPro" id="IPR011743">
    <property type="entry name" value="Caa3_sub_IV"/>
</dbReference>
<accession>A0A5C6A522</accession>
<dbReference type="InterPro" id="IPR005171">
    <property type="entry name" value="Cyt_c_oxidase_su4_prok"/>
</dbReference>
<sequence length="127" mass="13773">MSATSPDHGHSADGHHDEHDFAHPMPLPVLFAVFFALVILTIITVAQASFDLGSFDIAVVMGIATIKALLVGLFFMHLIADKAFNVIVFLSSFVFVGLFVIFTLSDSKMTSDSFEPIRDEPVAVGDF</sequence>
<evidence type="ECO:0000313" key="8">
    <source>
        <dbReference type="Proteomes" id="UP000316213"/>
    </source>
</evidence>
<feature type="transmembrane region" description="Helical" evidence="6">
    <location>
        <begin position="57"/>
        <end position="80"/>
    </location>
</feature>
<keyword evidence="8" id="KW-1185">Reference proteome</keyword>
<dbReference type="EMBL" id="SJPM01000007">
    <property type="protein sequence ID" value="TWT95024.1"/>
    <property type="molecule type" value="Genomic_DNA"/>
</dbReference>
<dbReference type="RefSeq" id="WP_146578972.1">
    <property type="nucleotide sequence ID" value="NZ_SJPM01000007.1"/>
</dbReference>
<keyword evidence="5 6" id="KW-0472">Membrane</keyword>
<evidence type="ECO:0000256" key="3">
    <source>
        <dbReference type="ARBA" id="ARBA00022692"/>
    </source>
</evidence>
<dbReference type="AlphaFoldDB" id="A0A5C6A522"/>
<organism evidence="7 8">
    <name type="scientific">Neorhodopirellula pilleata</name>
    <dbReference type="NCBI Taxonomy" id="2714738"/>
    <lineage>
        <taxon>Bacteria</taxon>
        <taxon>Pseudomonadati</taxon>
        <taxon>Planctomycetota</taxon>
        <taxon>Planctomycetia</taxon>
        <taxon>Pirellulales</taxon>
        <taxon>Pirellulaceae</taxon>
        <taxon>Neorhodopirellula</taxon>
    </lineage>
</organism>
<reference evidence="7 8" key="1">
    <citation type="submission" date="2019-02" db="EMBL/GenBank/DDBJ databases">
        <title>Deep-cultivation of Planctomycetes and their phenomic and genomic characterization uncovers novel biology.</title>
        <authorList>
            <person name="Wiegand S."/>
            <person name="Jogler M."/>
            <person name="Boedeker C."/>
            <person name="Pinto D."/>
            <person name="Vollmers J."/>
            <person name="Rivas-Marin E."/>
            <person name="Kohn T."/>
            <person name="Peeters S.H."/>
            <person name="Heuer A."/>
            <person name="Rast P."/>
            <person name="Oberbeckmann S."/>
            <person name="Bunk B."/>
            <person name="Jeske O."/>
            <person name="Meyerdierks A."/>
            <person name="Storesund J.E."/>
            <person name="Kallscheuer N."/>
            <person name="Luecker S."/>
            <person name="Lage O.M."/>
            <person name="Pohl T."/>
            <person name="Merkel B.J."/>
            <person name="Hornburger P."/>
            <person name="Mueller R.-W."/>
            <person name="Bruemmer F."/>
            <person name="Labrenz M."/>
            <person name="Spormann A.M."/>
            <person name="Op Den Camp H."/>
            <person name="Overmann J."/>
            <person name="Amann R."/>
            <person name="Jetten M.S.M."/>
            <person name="Mascher T."/>
            <person name="Medema M.H."/>
            <person name="Devos D.P."/>
            <person name="Kaster A.-K."/>
            <person name="Ovreas L."/>
            <person name="Rohde M."/>
            <person name="Galperin M.Y."/>
            <person name="Jogler C."/>
        </authorList>
    </citation>
    <scope>NUCLEOTIDE SEQUENCE [LARGE SCALE GENOMIC DNA]</scope>
    <source>
        <strain evidence="7 8">Pla100</strain>
    </source>
</reference>
<comment type="caution">
    <text evidence="7">The sequence shown here is derived from an EMBL/GenBank/DDBJ whole genome shotgun (WGS) entry which is preliminary data.</text>
</comment>
<evidence type="ECO:0000256" key="4">
    <source>
        <dbReference type="ARBA" id="ARBA00022989"/>
    </source>
</evidence>
<dbReference type="Pfam" id="PF03626">
    <property type="entry name" value="COX4_pro"/>
    <property type="match status" value="1"/>
</dbReference>
<evidence type="ECO:0000313" key="7">
    <source>
        <dbReference type="EMBL" id="TWT95024.1"/>
    </source>
</evidence>
<keyword evidence="4 6" id="KW-1133">Transmembrane helix</keyword>
<comment type="subcellular location">
    <subcellularLocation>
        <location evidence="1">Cell membrane</location>
        <topology evidence="1">Multi-pass membrane protein</topology>
    </subcellularLocation>
</comment>
<keyword evidence="3 6" id="KW-0812">Transmembrane</keyword>